<feature type="compositionally biased region" description="Basic and acidic residues" evidence="1">
    <location>
        <begin position="205"/>
        <end position="215"/>
    </location>
</feature>
<evidence type="ECO:0000313" key="3">
    <source>
        <dbReference type="Proteomes" id="UP000695562"/>
    </source>
</evidence>
<feature type="compositionally biased region" description="Polar residues" evidence="1">
    <location>
        <begin position="443"/>
        <end position="453"/>
    </location>
</feature>
<feature type="compositionally biased region" description="Low complexity" evidence="1">
    <location>
        <begin position="292"/>
        <end position="302"/>
    </location>
</feature>
<name>A0A8J4V3U9_9MYCE</name>
<feature type="compositionally biased region" description="Polar residues" evidence="1">
    <location>
        <begin position="216"/>
        <end position="234"/>
    </location>
</feature>
<accession>A0A8J4V3U9</accession>
<feature type="compositionally biased region" description="Basic and acidic residues" evidence="1">
    <location>
        <begin position="188"/>
        <end position="198"/>
    </location>
</feature>
<evidence type="ECO:0000313" key="2">
    <source>
        <dbReference type="EMBL" id="KAF2072932.1"/>
    </source>
</evidence>
<feature type="compositionally biased region" description="Acidic residues" evidence="1">
    <location>
        <begin position="170"/>
        <end position="187"/>
    </location>
</feature>
<dbReference type="Gene3D" id="3.40.395.10">
    <property type="entry name" value="Adenoviral Proteinase, Chain A"/>
    <property type="match status" value="1"/>
</dbReference>
<sequence length="917" mass="101733">MDREKQIKLLKEVTISDLKDKLPVLHKKITNPALPNVTVVDPNTISILFVKPIDVAFSNPSEIFTVKLRCLKNQLTVEDVGTIIGSFHSKKHQPIERSKSLPSNIKEQHFTVREMRMVLMKTFKGMNALEADIMARYYQRIICDQCSKDNQKFKSAIVLTNRIRSRIEEDEGLDESFDDEEDEEDENGDHMDIDEKRTVNNNKSNIHEEKSKNAEASDSDTSTPVTRSKQRSIATTVTTTTVNKKDKKKEEKKPKGQEEKIVEEKAKPEEKEKDKNTEDKPTLSTPAPPPVTTATITSPATVKSTKVDKRGTTITIPVAAMTAATAASSTTTTPQDDPAPILPLKRPRNDRVDLTFLNSSRAKKSSGTNNNNPATATPTPTTTISKDTASLPPPPKKLTGGAPPRKVGPMGRISSIPKIIDMKKEPEVKPEPEPTQSQPEPTKSQLEPQLMSDQESKEEENPQQKEKEQPQTQITKTKTPTKTLPNPISTPTSPSTPFALPTPVLPSNSNGNSNSNSTTSFSIPSPTKQPQSQIPHPKKRQKLLLQQQQQKEQEQLEKGQLASSNPSTTTSSNSPLTSSSTAFPSSVSLSPPLSTTSLIPTETLLNAMIGSPNRSLVSSPSSMTTTTSTTSPTPTKSIITMTNSPPTTPSSLSLSNPIKFSSQQQVHLESYKYDESYKQYLLKPNSKAEYRKILSTSAPYLNNNIIDYMMGKFFSSMSLGSTYDNILALNLDTLSNVHKLESPVKIDKYKYIFIPDNIGSHFSLWLIFIEEEGISIFHFDSLTYECTPCNNDLFGSKISDLLNHLPFEADTVNHIYTAQQNDLSNCGVHLVSNYMALLTLCFNSVKQPNYDDICKSIQNLGKTPINRAQILSTLEKDQKDLLLKHSTYVIDKYFSGDLLDSTESLVIENLFLDSLKN</sequence>
<reference evidence="2" key="1">
    <citation type="submission" date="2020-01" db="EMBL/GenBank/DDBJ databases">
        <title>Development of genomics and gene disruption for Polysphondylium violaceum indicates a role for the polyketide synthase stlB in stalk morphogenesis.</title>
        <authorList>
            <person name="Narita B."/>
            <person name="Kawabe Y."/>
            <person name="Kin K."/>
            <person name="Saito T."/>
            <person name="Gibbs R."/>
            <person name="Kuspa A."/>
            <person name="Muzny D."/>
            <person name="Queller D."/>
            <person name="Richards S."/>
            <person name="Strassman J."/>
            <person name="Sucgang R."/>
            <person name="Worley K."/>
            <person name="Schaap P."/>
        </authorList>
    </citation>
    <scope>NUCLEOTIDE SEQUENCE</scope>
    <source>
        <strain evidence="2">QSvi11</strain>
    </source>
</reference>
<feature type="compositionally biased region" description="Low complexity" evidence="1">
    <location>
        <begin position="324"/>
        <end position="334"/>
    </location>
</feature>
<dbReference type="Proteomes" id="UP000695562">
    <property type="component" value="Unassembled WGS sequence"/>
</dbReference>
<feature type="compositionally biased region" description="Low complexity" evidence="1">
    <location>
        <begin position="558"/>
        <end position="594"/>
    </location>
</feature>
<feature type="compositionally biased region" description="Low complexity" evidence="1">
    <location>
        <begin position="470"/>
        <end position="526"/>
    </location>
</feature>
<dbReference type="AlphaFoldDB" id="A0A8J4V3U9"/>
<organism evidence="2 3">
    <name type="scientific">Polysphondylium violaceum</name>
    <dbReference type="NCBI Taxonomy" id="133409"/>
    <lineage>
        <taxon>Eukaryota</taxon>
        <taxon>Amoebozoa</taxon>
        <taxon>Evosea</taxon>
        <taxon>Eumycetozoa</taxon>
        <taxon>Dictyostelia</taxon>
        <taxon>Dictyosteliales</taxon>
        <taxon>Dictyosteliaceae</taxon>
        <taxon>Polysphondylium</taxon>
    </lineage>
</organism>
<feature type="compositionally biased region" description="Basic and acidic residues" evidence="1">
    <location>
        <begin position="459"/>
        <end position="469"/>
    </location>
</feature>
<dbReference type="EMBL" id="AJWJ01000238">
    <property type="protein sequence ID" value="KAF2072932.1"/>
    <property type="molecule type" value="Genomic_DNA"/>
</dbReference>
<feature type="compositionally biased region" description="Basic and acidic residues" evidence="1">
    <location>
        <begin position="248"/>
        <end position="281"/>
    </location>
</feature>
<dbReference type="SUPFAM" id="SSF54001">
    <property type="entry name" value="Cysteine proteinases"/>
    <property type="match status" value="1"/>
</dbReference>
<comment type="caution">
    <text evidence="2">The sequence shown here is derived from an EMBL/GenBank/DDBJ whole genome shotgun (WGS) entry which is preliminary data.</text>
</comment>
<feature type="region of interest" description="Disordered" evidence="1">
    <location>
        <begin position="611"/>
        <end position="651"/>
    </location>
</feature>
<gene>
    <name evidence="2" type="ORF">CYY_005754</name>
</gene>
<feature type="compositionally biased region" description="Low complexity" evidence="1">
    <location>
        <begin position="368"/>
        <end position="383"/>
    </location>
</feature>
<feature type="region of interest" description="Disordered" evidence="1">
    <location>
        <begin position="324"/>
        <end position="594"/>
    </location>
</feature>
<proteinExistence type="predicted"/>
<feature type="region of interest" description="Disordered" evidence="1">
    <location>
        <begin position="170"/>
        <end position="312"/>
    </location>
</feature>
<keyword evidence="3" id="KW-1185">Reference proteome</keyword>
<feature type="compositionally biased region" description="Basic and acidic residues" evidence="1">
    <location>
        <begin position="420"/>
        <end position="432"/>
    </location>
</feature>
<protein>
    <recommendedName>
        <fullName evidence="4">Ubiquitin-like protease family profile domain-containing protein</fullName>
    </recommendedName>
</protein>
<evidence type="ECO:0000256" key="1">
    <source>
        <dbReference type="SAM" id="MobiDB-lite"/>
    </source>
</evidence>
<dbReference type="InterPro" id="IPR038765">
    <property type="entry name" value="Papain-like_cys_pep_sf"/>
</dbReference>
<evidence type="ECO:0008006" key="4">
    <source>
        <dbReference type="Google" id="ProtNLM"/>
    </source>
</evidence>